<evidence type="ECO:0000256" key="3">
    <source>
        <dbReference type="ARBA" id="ARBA00022525"/>
    </source>
</evidence>
<proteinExistence type="inferred from homology"/>
<evidence type="ECO:0000256" key="4">
    <source>
        <dbReference type="SAM" id="SignalP"/>
    </source>
</evidence>
<sequence length="158" mass="18008">MLILLLFVEVFCFIVLATGSQFQDIGYKDCKSQFKILEVKASECHLKDTPHGKKLCEFKDGSMPKIRIKFIPNETVSNLKTQIKAKIGQTFLEFPMADDDACTYGVKCPVEEGKETVYEKSIEIISNYPKNETVQVNWMVNKDDSKKICLIFLARIIA</sequence>
<accession>A0A0D8XPM0</accession>
<dbReference type="GO" id="GO:0005576">
    <property type="term" value="C:extracellular region"/>
    <property type="evidence" value="ECO:0007669"/>
    <property type="project" value="UniProtKB-SubCell"/>
</dbReference>
<dbReference type="GO" id="GO:0032934">
    <property type="term" value="F:sterol binding"/>
    <property type="evidence" value="ECO:0007669"/>
    <property type="project" value="InterPro"/>
</dbReference>
<dbReference type="PANTHER" id="PTHR11306">
    <property type="entry name" value="NIEMANN PICK TYPE C2 PROTEIN NPC2-RELATED"/>
    <property type="match status" value="1"/>
</dbReference>
<keyword evidence="3" id="KW-0964">Secreted</keyword>
<evidence type="ECO:0000256" key="1">
    <source>
        <dbReference type="ARBA" id="ARBA00004613"/>
    </source>
</evidence>
<dbReference type="Pfam" id="PF02221">
    <property type="entry name" value="E1_DerP2_DerF2"/>
    <property type="match status" value="1"/>
</dbReference>
<protein>
    <submittedName>
        <fullName evidence="6">ML domain protein</fullName>
    </submittedName>
</protein>
<feature type="domain" description="MD-2-related lipid-recognition" evidence="5">
    <location>
        <begin position="27"/>
        <end position="154"/>
    </location>
</feature>
<dbReference type="GO" id="GO:0015918">
    <property type="term" value="P:sterol transport"/>
    <property type="evidence" value="ECO:0007669"/>
    <property type="project" value="InterPro"/>
</dbReference>
<dbReference type="OrthoDB" id="4937502at2759"/>
<name>A0A0D8XPM0_DICVI</name>
<dbReference type="Proteomes" id="UP000053766">
    <property type="component" value="Unassembled WGS sequence"/>
</dbReference>
<dbReference type="InterPro" id="IPR039670">
    <property type="entry name" value="NPC2-like"/>
</dbReference>
<reference evidence="7" key="2">
    <citation type="journal article" date="2016" name="Sci. Rep.">
        <title>Dictyocaulus viviparus genome, variome and transcriptome elucidate lungworm biology and support future intervention.</title>
        <authorList>
            <person name="McNulty S.N."/>
            <person name="Strube C."/>
            <person name="Rosa B.A."/>
            <person name="Martin J.C."/>
            <person name="Tyagi R."/>
            <person name="Choi Y.J."/>
            <person name="Wang Q."/>
            <person name="Hallsworth Pepin K."/>
            <person name="Zhang X."/>
            <person name="Ozersky P."/>
            <person name="Wilson R.K."/>
            <person name="Sternberg P.W."/>
            <person name="Gasser R.B."/>
            <person name="Mitreva M."/>
        </authorList>
    </citation>
    <scope>NUCLEOTIDE SEQUENCE [LARGE SCALE GENOMIC DNA]</scope>
    <source>
        <strain evidence="7">HannoverDv2000</strain>
    </source>
</reference>
<dbReference type="InterPro" id="IPR003172">
    <property type="entry name" value="ML_dom"/>
</dbReference>
<evidence type="ECO:0000259" key="5">
    <source>
        <dbReference type="SMART" id="SM00737"/>
    </source>
</evidence>
<comment type="similarity">
    <text evidence="2">Belongs to the NPC2 family.</text>
</comment>
<dbReference type="SMART" id="SM00737">
    <property type="entry name" value="ML"/>
    <property type="match status" value="1"/>
</dbReference>
<feature type="chain" id="PRO_5002336086" evidence="4">
    <location>
        <begin position="20"/>
        <end position="158"/>
    </location>
</feature>
<dbReference type="AlphaFoldDB" id="A0A0D8XPM0"/>
<comment type="subcellular location">
    <subcellularLocation>
        <location evidence="1">Secreted</location>
    </subcellularLocation>
</comment>
<dbReference type="Gene3D" id="2.60.40.770">
    <property type="match status" value="1"/>
</dbReference>
<dbReference type="FunFam" id="2.60.40.770:FF:000001">
    <property type="entry name" value="NPC intracellular cholesterol transporter 2"/>
    <property type="match status" value="1"/>
</dbReference>
<keyword evidence="7" id="KW-1185">Reference proteome</keyword>
<keyword evidence="4" id="KW-0732">Signal</keyword>
<dbReference type="SUPFAM" id="SSF81296">
    <property type="entry name" value="E set domains"/>
    <property type="match status" value="1"/>
</dbReference>
<evidence type="ECO:0000256" key="2">
    <source>
        <dbReference type="ARBA" id="ARBA00006370"/>
    </source>
</evidence>
<dbReference type="PANTHER" id="PTHR11306:SF68">
    <property type="entry name" value="NPC INTRACELLULAR CHOLESTEROL TRANSPORTER 2"/>
    <property type="match status" value="1"/>
</dbReference>
<organism evidence="6 7">
    <name type="scientific">Dictyocaulus viviparus</name>
    <name type="common">Bovine lungworm</name>
    <dbReference type="NCBI Taxonomy" id="29172"/>
    <lineage>
        <taxon>Eukaryota</taxon>
        <taxon>Metazoa</taxon>
        <taxon>Ecdysozoa</taxon>
        <taxon>Nematoda</taxon>
        <taxon>Chromadorea</taxon>
        <taxon>Rhabditida</taxon>
        <taxon>Rhabditina</taxon>
        <taxon>Rhabditomorpha</taxon>
        <taxon>Strongyloidea</taxon>
        <taxon>Metastrongylidae</taxon>
        <taxon>Dictyocaulus</taxon>
    </lineage>
</organism>
<dbReference type="InterPro" id="IPR014756">
    <property type="entry name" value="Ig_E-set"/>
</dbReference>
<gene>
    <name evidence="6" type="ORF">DICVIV_07439</name>
</gene>
<reference evidence="6 7" key="1">
    <citation type="submission" date="2013-11" db="EMBL/GenBank/DDBJ databases">
        <title>Draft genome of the bovine lungworm Dictyocaulus viviparus.</title>
        <authorList>
            <person name="Mitreva M."/>
        </authorList>
    </citation>
    <scope>NUCLEOTIDE SEQUENCE [LARGE SCALE GENOMIC DNA]</scope>
    <source>
        <strain evidence="6 7">HannoverDv2000</strain>
    </source>
</reference>
<dbReference type="EMBL" id="KN716350">
    <property type="protein sequence ID" value="KJH46490.1"/>
    <property type="molecule type" value="Genomic_DNA"/>
</dbReference>
<feature type="signal peptide" evidence="4">
    <location>
        <begin position="1"/>
        <end position="19"/>
    </location>
</feature>
<evidence type="ECO:0000313" key="7">
    <source>
        <dbReference type="Proteomes" id="UP000053766"/>
    </source>
</evidence>
<evidence type="ECO:0000313" key="6">
    <source>
        <dbReference type="EMBL" id="KJH46490.1"/>
    </source>
</evidence>
<dbReference type="STRING" id="29172.A0A0D8XPM0"/>